<sequence length="356" mass="40360">MRYTDGARDNPGVMAHPTDLDAWKALDEFDLEFAKDARNIRFGLATDGFTPFSESGKEDEEEEAGDGQEDEEAGAGQEDARADEDLMGGDGSDEVVQRRGTRKSHYINPPPRPYRQKTDQINWQWEDVTWDGTGHRRTLNGVLEVFPCGSLTGCDENIQGYILQPSASETYLTAEEYEQTGHPVFADQPGPYNALCEMWASKGFQDRSKKHRNVGTKNASHTLGGDGYRRIAQRTEEYRKEMERRHGEGFDWRHAPVDAQAMYDSGGGKTHGRNSMFNGMIDSRQVQRGTSSQSSGGSSSHQRRTMSDMEMESLRQEIQRRDAFLKAQEEYQRQQQARQEYVIAQQMAAIQSMFQQ</sequence>
<dbReference type="PANTHER" id="PTHR33157:SF14">
    <property type="entry name" value="AUTONOMOUS TRANSPOSABLE ELEMENT EN-1 MOSAIC PROTEIN"/>
    <property type="match status" value="1"/>
</dbReference>
<dbReference type="AlphaFoldDB" id="A0AAQ3UUZ1"/>
<evidence type="ECO:0000313" key="2">
    <source>
        <dbReference type="EMBL" id="WVZ96937.1"/>
    </source>
</evidence>
<proteinExistence type="predicted"/>
<dbReference type="Pfam" id="PF02992">
    <property type="entry name" value="Transposase_21"/>
    <property type="match status" value="1"/>
</dbReference>
<feature type="compositionally biased region" description="Low complexity" evidence="1">
    <location>
        <begin position="285"/>
        <end position="300"/>
    </location>
</feature>
<dbReference type="PANTHER" id="PTHR33157">
    <property type="entry name" value="AUTONOMOUS TRANSPOSABLE ELEMENT EN-1 MOSAIC PROTEIN-RELATED"/>
    <property type="match status" value="1"/>
</dbReference>
<dbReference type="Proteomes" id="UP001341281">
    <property type="component" value="Chromosome 10"/>
</dbReference>
<organism evidence="2 3">
    <name type="scientific">Paspalum notatum var. saurae</name>
    <dbReference type="NCBI Taxonomy" id="547442"/>
    <lineage>
        <taxon>Eukaryota</taxon>
        <taxon>Viridiplantae</taxon>
        <taxon>Streptophyta</taxon>
        <taxon>Embryophyta</taxon>
        <taxon>Tracheophyta</taxon>
        <taxon>Spermatophyta</taxon>
        <taxon>Magnoliopsida</taxon>
        <taxon>Liliopsida</taxon>
        <taxon>Poales</taxon>
        <taxon>Poaceae</taxon>
        <taxon>PACMAD clade</taxon>
        <taxon>Panicoideae</taxon>
        <taxon>Andropogonodae</taxon>
        <taxon>Paspaleae</taxon>
        <taxon>Paspalinae</taxon>
        <taxon>Paspalum</taxon>
    </lineage>
</organism>
<evidence type="ECO:0000256" key="1">
    <source>
        <dbReference type="SAM" id="MobiDB-lite"/>
    </source>
</evidence>
<evidence type="ECO:0000313" key="3">
    <source>
        <dbReference type="Proteomes" id="UP001341281"/>
    </source>
</evidence>
<gene>
    <name evidence="2" type="ORF">U9M48_042516</name>
</gene>
<reference evidence="2 3" key="1">
    <citation type="submission" date="2024-02" db="EMBL/GenBank/DDBJ databases">
        <title>High-quality chromosome-scale genome assembly of Pensacola bahiagrass (Paspalum notatum Flugge var. saurae).</title>
        <authorList>
            <person name="Vega J.M."/>
            <person name="Podio M."/>
            <person name="Orjuela J."/>
            <person name="Siena L.A."/>
            <person name="Pessino S.C."/>
            <person name="Combes M.C."/>
            <person name="Mariac C."/>
            <person name="Albertini E."/>
            <person name="Pupilli F."/>
            <person name="Ortiz J.P.A."/>
            <person name="Leblanc O."/>
        </authorList>
    </citation>
    <scope>NUCLEOTIDE SEQUENCE [LARGE SCALE GENOMIC DNA]</scope>
    <source>
        <strain evidence="2">R1</strain>
        <tissue evidence="2">Leaf</tissue>
    </source>
</reference>
<feature type="region of interest" description="Disordered" evidence="1">
    <location>
        <begin position="285"/>
        <end position="310"/>
    </location>
</feature>
<feature type="region of interest" description="Disordered" evidence="1">
    <location>
        <begin position="44"/>
        <end position="119"/>
    </location>
</feature>
<dbReference type="EMBL" id="CP144754">
    <property type="protein sequence ID" value="WVZ96937.1"/>
    <property type="molecule type" value="Genomic_DNA"/>
</dbReference>
<keyword evidence="3" id="KW-1185">Reference proteome</keyword>
<protein>
    <submittedName>
        <fullName evidence="2">Uncharacterized protein</fullName>
    </submittedName>
</protein>
<dbReference type="InterPro" id="IPR039266">
    <property type="entry name" value="EN-1/SPM"/>
</dbReference>
<feature type="compositionally biased region" description="Acidic residues" evidence="1">
    <location>
        <begin position="57"/>
        <end position="73"/>
    </location>
</feature>
<dbReference type="GO" id="GO:0032196">
    <property type="term" value="P:transposition"/>
    <property type="evidence" value="ECO:0007669"/>
    <property type="project" value="InterPro"/>
</dbReference>
<dbReference type="InterPro" id="IPR004242">
    <property type="entry name" value="Transposase_21"/>
</dbReference>
<name>A0AAQ3UUZ1_PASNO</name>
<accession>A0AAQ3UUZ1</accession>